<evidence type="ECO:0000256" key="2">
    <source>
        <dbReference type="SAM" id="SignalP"/>
    </source>
</evidence>
<dbReference type="PANTHER" id="PTHR42852:SF13">
    <property type="entry name" value="PROTEIN DIPZ"/>
    <property type="match status" value="1"/>
</dbReference>
<dbReference type="InterPro" id="IPR000866">
    <property type="entry name" value="AhpC/TSA"/>
</dbReference>
<keyword evidence="1" id="KW-0676">Redox-active center</keyword>
<evidence type="ECO:0000259" key="3">
    <source>
        <dbReference type="PROSITE" id="PS51352"/>
    </source>
</evidence>
<organism evidence="4 5">
    <name type="scientific">Pollutimonas nitritireducens</name>
    <dbReference type="NCBI Taxonomy" id="2045209"/>
    <lineage>
        <taxon>Bacteria</taxon>
        <taxon>Pseudomonadati</taxon>
        <taxon>Pseudomonadota</taxon>
        <taxon>Betaproteobacteria</taxon>
        <taxon>Burkholderiales</taxon>
        <taxon>Alcaligenaceae</taxon>
        <taxon>Pollutimonas</taxon>
    </lineage>
</organism>
<dbReference type="RefSeq" id="WP_102070413.1">
    <property type="nucleotide sequence ID" value="NZ_PDNV01000007.1"/>
</dbReference>
<keyword evidence="2" id="KW-0732">Signal</keyword>
<comment type="caution">
    <text evidence="4">The sequence shown here is derived from an EMBL/GenBank/DDBJ whole genome shotgun (WGS) entry which is preliminary data.</text>
</comment>
<evidence type="ECO:0000256" key="1">
    <source>
        <dbReference type="ARBA" id="ARBA00023284"/>
    </source>
</evidence>
<dbReference type="Gene3D" id="3.40.30.10">
    <property type="entry name" value="Glutaredoxin"/>
    <property type="match status" value="1"/>
</dbReference>
<sequence length="180" mass="20129">MFTQPLRLSLIVAASLLLMVGCNQADHSANSVAIQELETDKMAQQAVRLLPDLELMTLEERPARLSSYMGTPVVLNLWATWCPPCRREMPILEQAQTAFPEVAFVLINQGEIAQQAMTYLESEALSLTDVLLDPSSEAMREMRTGGLPTTFFFDAQGRMVDLHLGEITMSDLKDKISRHF</sequence>
<dbReference type="Proteomes" id="UP000234328">
    <property type="component" value="Unassembled WGS sequence"/>
</dbReference>
<dbReference type="InterPro" id="IPR017937">
    <property type="entry name" value="Thioredoxin_CS"/>
</dbReference>
<dbReference type="EMBL" id="PDNV01000007">
    <property type="protein sequence ID" value="PLC53463.1"/>
    <property type="molecule type" value="Genomic_DNA"/>
</dbReference>
<feature type="signal peptide" evidence="2">
    <location>
        <begin position="1"/>
        <end position="25"/>
    </location>
</feature>
<dbReference type="SUPFAM" id="SSF52833">
    <property type="entry name" value="Thioredoxin-like"/>
    <property type="match status" value="1"/>
</dbReference>
<feature type="chain" id="PRO_5014755993" description="Thioredoxin domain-containing protein" evidence="2">
    <location>
        <begin position="26"/>
        <end position="180"/>
    </location>
</feature>
<evidence type="ECO:0000313" key="4">
    <source>
        <dbReference type="EMBL" id="PLC53463.1"/>
    </source>
</evidence>
<feature type="domain" description="Thioredoxin" evidence="3">
    <location>
        <begin position="44"/>
        <end position="180"/>
    </location>
</feature>
<reference evidence="4 5" key="1">
    <citation type="submission" date="2017-10" db="EMBL/GenBank/DDBJ databases">
        <title>Two draft genome sequences of Pusillimonas sp. strains isolated from a nitrate- and radionuclide-contaminated groundwater in Russia.</title>
        <authorList>
            <person name="Grouzdev D.S."/>
            <person name="Tourova T.P."/>
            <person name="Goeva M.A."/>
            <person name="Babich T.L."/>
            <person name="Sokolova D.S."/>
            <person name="Abdullin R."/>
            <person name="Poltaraus A.B."/>
            <person name="Toshchakov S.V."/>
            <person name="Nazina T.N."/>
        </authorList>
    </citation>
    <scope>NUCLEOTIDE SEQUENCE [LARGE SCALE GENOMIC DNA]</scope>
    <source>
        <strain evidence="4 5">JR1/69-2-13</strain>
    </source>
</reference>
<dbReference type="InterPro" id="IPR013766">
    <property type="entry name" value="Thioredoxin_domain"/>
</dbReference>
<dbReference type="Pfam" id="PF00578">
    <property type="entry name" value="AhpC-TSA"/>
    <property type="match status" value="1"/>
</dbReference>
<dbReference type="InterPro" id="IPR036249">
    <property type="entry name" value="Thioredoxin-like_sf"/>
</dbReference>
<dbReference type="GO" id="GO:0015036">
    <property type="term" value="F:disulfide oxidoreductase activity"/>
    <property type="evidence" value="ECO:0007669"/>
    <property type="project" value="UniProtKB-ARBA"/>
</dbReference>
<dbReference type="PROSITE" id="PS51257">
    <property type="entry name" value="PROKAR_LIPOPROTEIN"/>
    <property type="match status" value="1"/>
</dbReference>
<name>A0A2N4UEL4_9BURK</name>
<proteinExistence type="predicted"/>
<keyword evidence="5" id="KW-1185">Reference proteome</keyword>
<dbReference type="AlphaFoldDB" id="A0A2N4UEL4"/>
<dbReference type="InterPro" id="IPR050553">
    <property type="entry name" value="Thioredoxin_ResA/DsbE_sf"/>
</dbReference>
<dbReference type="CDD" id="cd02966">
    <property type="entry name" value="TlpA_like_family"/>
    <property type="match status" value="1"/>
</dbReference>
<protein>
    <recommendedName>
        <fullName evidence="3">Thioredoxin domain-containing protein</fullName>
    </recommendedName>
</protein>
<dbReference type="PANTHER" id="PTHR42852">
    <property type="entry name" value="THIOL:DISULFIDE INTERCHANGE PROTEIN DSBE"/>
    <property type="match status" value="1"/>
</dbReference>
<accession>A0A2N4UEL4</accession>
<gene>
    <name evidence="4" type="ORF">CR155_11485</name>
</gene>
<evidence type="ECO:0000313" key="5">
    <source>
        <dbReference type="Proteomes" id="UP000234328"/>
    </source>
</evidence>
<dbReference type="GO" id="GO:0016209">
    <property type="term" value="F:antioxidant activity"/>
    <property type="evidence" value="ECO:0007669"/>
    <property type="project" value="InterPro"/>
</dbReference>
<dbReference type="PROSITE" id="PS51352">
    <property type="entry name" value="THIOREDOXIN_2"/>
    <property type="match status" value="1"/>
</dbReference>
<dbReference type="PROSITE" id="PS00194">
    <property type="entry name" value="THIOREDOXIN_1"/>
    <property type="match status" value="1"/>
</dbReference>
<dbReference type="OrthoDB" id="9811352at2"/>